<dbReference type="PROSITE" id="PS50994">
    <property type="entry name" value="INTEGRASE"/>
    <property type="match status" value="1"/>
</dbReference>
<keyword evidence="3" id="KW-0614">Plasmid</keyword>
<dbReference type="RefSeq" id="WP_280626844.1">
    <property type="nucleotide sequence ID" value="NZ_CP123507.1"/>
</dbReference>
<dbReference type="InterPro" id="IPR036397">
    <property type="entry name" value="RNaseH_sf"/>
</dbReference>
<dbReference type="Pfam" id="PF13333">
    <property type="entry name" value="rve_2"/>
    <property type="match status" value="1"/>
</dbReference>
<name>A0AA95K8G9_9GAMM</name>
<gene>
    <name evidence="3" type="ORF">QE210_19060</name>
</gene>
<proteinExistence type="inferred from homology"/>
<dbReference type="Gene3D" id="3.30.420.10">
    <property type="entry name" value="Ribonuclease H-like superfamily/Ribonuclease H"/>
    <property type="match status" value="1"/>
</dbReference>
<evidence type="ECO:0000259" key="2">
    <source>
        <dbReference type="PROSITE" id="PS50994"/>
    </source>
</evidence>
<sequence>MSKIYTAEFKCETARLVLEQNYTHQEAAKAMNVSLSAIRRWVKTLRLERDGKSSPGLPLTPEHVEFRAMKKRIQRLEMENDNLKKGYCALNVGLTEKFSVVNMLSARYPVKTLCRLFRIHRSSYRYWSQPKSSDAERAVKRSLVSEAWNVSGGSAGARSIATIVTNAYGVKLGRWLAGKLMKELNPVSCQTRKHQYKRGGDERIDIPNLLNREFAITGPDQVWCGDVTYIWTGARWAYLAVVLDLFARKPVGWAMSFSPDSQLTTRALQMACERRGHPRQVVFHSDQGSHYTSRQYRQALWRYQITQSLSRRGNCWDNSPMERFFRSLKTEWVPTTGYPSFSIAQSAIIRYITHYYSDVRPHWYNGGLTPNQSERSTLRARGAAVLLWGMLMS</sequence>
<dbReference type="GO" id="GO:0003677">
    <property type="term" value="F:DNA binding"/>
    <property type="evidence" value="ECO:0007669"/>
    <property type="project" value="InterPro"/>
</dbReference>
<feature type="domain" description="Integrase catalytic" evidence="2">
    <location>
        <begin position="215"/>
        <end position="378"/>
    </location>
</feature>
<evidence type="ECO:0000256" key="1">
    <source>
        <dbReference type="ARBA" id="ARBA00009964"/>
    </source>
</evidence>
<dbReference type="SUPFAM" id="SSF46689">
    <property type="entry name" value="Homeodomain-like"/>
    <property type="match status" value="1"/>
</dbReference>
<comment type="similarity">
    <text evidence="1">Belongs to the transposase 8 family.</text>
</comment>
<evidence type="ECO:0000313" key="3">
    <source>
        <dbReference type="EMBL" id="WGM03607.1"/>
    </source>
</evidence>
<dbReference type="InterPro" id="IPR012337">
    <property type="entry name" value="RNaseH-like_sf"/>
</dbReference>
<dbReference type="AlphaFoldDB" id="A0AA95K8G9"/>
<dbReference type="Pfam" id="PF00665">
    <property type="entry name" value="rve"/>
    <property type="match status" value="1"/>
</dbReference>
<dbReference type="Pfam" id="PF01527">
    <property type="entry name" value="HTH_Tnp_1"/>
    <property type="match status" value="1"/>
</dbReference>
<dbReference type="GO" id="GO:0006313">
    <property type="term" value="P:DNA transposition"/>
    <property type="evidence" value="ECO:0007669"/>
    <property type="project" value="InterPro"/>
</dbReference>
<evidence type="ECO:0000313" key="4">
    <source>
        <dbReference type="Proteomes" id="UP001177595"/>
    </source>
</evidence>
<organism evidence="3 4">
    <name type="scientific">Arsenophonus nasoniae</name>
    <name type="common">son-killer infecting Nasonia vitripennis</name>
    <dbReference type="NCBI Taxonomy" id="638"/>
    <lineage>
        <taxon>Bacteria</taxon>
        <taxon>Pseudomonadati</taxon>
        <taxon>Pseudomonadota</taxon>
        <taxon>Gammaproteobacteria</taxon>
        <taxon>Enterobacterales</taxon>
        <taxon>Morganellaceae</taxon>
        <taxon>Arsenophonus</taxon>
    </lineage>
</organism>
<dbReference type="InterPro" id="IPR050900">
    <property type="entry name" value="Transposase_IS3/IS150/IS904"/>
</dbReference>
<protein>
    <submittedName>
        <fullName evidence="3">IS3 family transposase</fullName>
    </submittedName>
</protein>
<dbReference type="InterPro" id="IPR009057">
    <property type="entry name" value="Homeodomain-like_sf"/>
</dbReference>
<geneLocation type="plasmid" evidence="3 4">
    <name>paPv3</name>
</geneLocation>
<dbReference type="EMBL" id="CP123507">
    <property type="protein sequence ID" value="WGM03607.1"/>
    <property type="molecule type" value="Genomic_DNA"/>
</dbReference>
<reference evidence="3" key="1">
    <citation type="submission" date="2023-04" db="EMBL/GenBank/DDBJ databases">
        <title>Genome dynamics across the evolutionary transition to endosymbiosis.</title>
        <authorList>
            <person name="Siozios S."/>
            <person name="Nadal-Jimenez P."/>
            <person name="Azagi T."/>
            <person name="Sprong H."/>
            <person name="Frost C.L."/>
            <person name="Parratt S.R."/>
            <person name="Taylor G."/>
            <person name="Brettell L."/>
            <person name="Lew K.C."/>
            <person name="Croft L."/>
            <person name="King K.C."/>
            <person name="Brockhurst M.A."/>
            <person name="Hypsa V."/>
            <person name="Novakova E."/>
            <person name="Darby A.C."/>
            <person name="Hurst G.D.D."/>
        </authorList>
    </citation>
    <scope>NUCLEOTIDE SEQUENCE</scope>
    <source>
        <strain evidence="3">APv</strain>
        <plasmid evidence="3">paPv3</plasmid>
    </source>
</reference>
<dbReference type="NCBIfam" id="NF033516">
    <property type="entry name" value="transpos_IS3"/>
    <property type="match status" value="1"/>
</dbReference>
<dbReference type="InterPro" id="IPR048020">
    <property type="entry name" value="Transpos_IS3"/>
</dbReference>
<dbReference type="PANTHER" id="PTHR46889">
    <property type="entry name" value="TRANSPOSASE INSF FOR INSERTION SEQUENCE IS3B-RELATED"/>
    <property type="match status" value="1"/>
</dbReference>
<dbReference type="GO" id="GO:0004803">
    <property type="term" value="F:transposase activity"/>
    <property type="evidence" value="ECO:0007669"/>
    <property type="project" value="InterPro"/>
</dbReference>
<dbReference type="InterPro" id="IPR001584">
    <property type="entry name" value="Integrase_cat-core"/>
</dbReference>
<dbReference type="Proteomes" id="UP001177595">
    <property type="component" value="Plasmid paPv3"/>
</dbReference>
<dbReference type="SUPFAM" id="SSF53098">
    <property type="entry name" value="Ribonuclease H-like"/>
    <property type="match status" value="1"/>
</dbReference>
<dbReference type="PANTHER" id="PTHR46889:SF4">
    <property type="entry name" value="TRANSPOSASE INSO FOR INSERTION SEQUENCE ELEMENT IS911B-RELATED"/>
    <property type="match status" value="1"/>
</dbReference>
<dbReference type="GO" id="GO:0015074">
    <property type="term" value="P:DNA integration"/>
    <property type="evidence" value="ECO:0007669"/>
    <property type="project" value="InterPro"/>
</dbReference>
<dbReference type="InterPro" id="IPR002514">
    <property type="entry name" value="Transposase_8"/>
</dbReference>
<accession>A0AA95K8G9</accession>